<dbReference type="Pfam" id="PF10698">
    <property type="entry name" value="DUF2505"/>
    <property type="match status" value="1"/>
</dbReference>
<proteinExistence type="predicted"/>
<gene>
    <name evidence="1" type="ORF">A4H34_07970</name>
</gene>
<organism evidence="1 2">
    <name type="scientific">Peptidiphaga gingivicola</name>
    <dbReference type="NCBI Taxonomy" id="2741497"/>
    <lineage>
        <taxon>Bacteria</taxon>
        <taxon>Bacillati</taxon>
        <taxon>Actinomycetota</taxon>
        <taxon>Actinomycetes</taxon>
        <taxon>Actinomycetales</taxon>
        <taxon>Actinomycetaceae</taxon>
        <taxon>Peptidiphaga</taxon>
    </lineage>
</organism>
<dbReference type="InterPro" id="IPR019639">
    <property type="entry name" value="DUF2505"/>
</dbReference>
<evidence type="ECO:0000313" key="1">
    <source>
        <dbReference type="EMBL" id="OAP85532.1"/>
    </source>
</evidence>
<protein>
    <recommendedName>
        <fullName evidence="3">DUF2505 domain-containing protein</fullName>
    </recommendedName>
</protein>
<accession>A0A179B1G1</accession>
<evidence type="ECO:0000313" key="2">
    <source>
        <dbReference type="Proteomes" id="UP000078368"/>
    </source>
</evidence>
<name>A0A179B1G1_9ACTO</name>
<reference evidence="1 2" key="1">
    <citation type="submission" date="2016-04" db="EMBL/GenBank/DDBJ databases">
        <title>Peptidophaga gingivicola gen. nov., sp. nov., isolated from human subgingival plaque.</title>
        <authorList>
            <person name="Beall C.J."/>
            <person name="Mokrzan E.M."/>
            <person name="Griffen A.L."/>
            <person name="Leys E.J."/>
        </authorList>
    </citation>
    <scope>NUCLEOTIDE SEQUENCE [LARGE SCALE GENOMIC DNA]</scope>
    <source>
        <strain evidence="1 2">BA112</strain>
    </source>
</reference>
<comment type="caution">
    <text evidence="1">The sequence shown here is derived from an EMBL/GenBank/DDBJ whole genome shotgun (WGS) entry which is preliminary data.</text>
</comment>
<dbReference type="STRING" id="1823756.A4H34_07970"/>
<dbReference type="Proteomes" id="UP000078368">
    <property type="component" value="Unassembled WGS sequence"/>
</dbReference>
<keyword evidence="2" id="KW-1185">Reference proteome</keyword>
<dbReference type="EMBL" id="LVZK01000002">
    <property type="protein sequence ID" value="OAP85532.1"/>
    <property type="molecule type" value="Genomic_DNA"/>
</dbReference>
<dbReference type="AlphaFoldDB" id="A0A179B1G1"/>
<dbReference type="RefSeq" id="WP_040323706.1">
    <property type="nucleotide sequence ID" value="NZ_LVZK01000002.1"/>
</dbReference>
<evidence type="ECO:0008006" key="3">
    <source>
        <dbReference type="Google" id="ProtNLM"/>
    </source>
</evidence>
<sequence length="155" mass="16136">MDISTTQTYNASPSAVAQALLSSELAAKRAKLARVDDYTHTVDGSKATTVVNVPAERLPSKARTFARNGAKVTITTVASGDSVTYTVDPHGLPAEVSAALKLSGDATTTADLSATLKVKIPLLGGKIEKRAAGMVDRLLAKDAKLVEEVIEEQGS</sequence>